<comment type="similarity">
    <text evidence="5">Belongs to the GHMP kinase family.</text>
</comment>
<evidence type="ECO:0000259" key="6">
    <source>
        <dbReference type="Pfam" id="PF00288"/>
    </source>
</evidence>
<evidence type="ECO:0000256" key="3">
    <source>
        <dbReference type="ARBA" id="ARBA00022777"/>
    </source>
</evidence>
<keyword evidence="1" id="KW-0808">Transferase</keyword>
<evidence type="ECO:0000313" key="9">
    <source>
        <dbReference type="Proteomes" id="UP000190027"/>
    </source>
</evidence>
<dbReference type="PRINTS" id="PR00960">
    <property type="entry name" value="LMBPPROTEIN"/>
</dbReference>
<keyword evidence="4" id="KW-0067">ATP-binding</keyword>
<dbReference type="Gene3D" id="3.30.230.120">
    <property type="match status" value="1"/>
</dbReference>
<evidence type="ECO:0000256" key="1">
    <source>
        <dbReference type="ARBA" id="ARBA00022679"/>
    </source>
</evidence>
<dbReference type="Pfam" id="PF00288">
    <property type="entry name" value="GHMP_kinases_N"/>
    <property type="match status" value="1"/>
</dbReference>
<protein>
    <submittedName>
        <fullName evidence="8">D-glycero-alpha-D-manno-heptose-7-phosphate kinase</fullName>
    </submittedName>
</protein>
<dbReference type="SUPFAM" id="SSF54211">
    <property type="entry name" value="Ribosomal protein S5 domain 2-like"/>
    <property type="match status" value="1"/>
</dbReference>
<name>A0A1T4XDL6_9BACT</name>
<evidence type="ECO:0000256" key="5">
    <source>
        <dbReference type="ARBA" id="ARBA00038121"/>
    </source>
</evidence>
<gene>
    <name evidence="8" type="ORF">SAMN02745704_02066</name>
</gene>
<keyword evidence="9" id="KW-1185">Reference proteome</keyword>
<evidence type="ECO:0000256" key="2">
    <source>
        <dbReference type="ARBA" id="ARBA00022741"/>
    </source>
</evidence>
<dbReference type="EMBL" id="FUYC01000010">
    <property type="protein sequence ID" value="SKA87650.1"/>
    <property type="molecule type" value="Genomic_DNA"/>
</dbReference>
<dbReference type="SUPFAM" id="SSF55060">
    <property type="entry name" value="GHMP Kinase, C-terminal domain"/>
    <property type="match status" value="1"/>
</dbReference>
<evidence type="ECO:0000313" key="8">
    <source>
        <dbReference type="EMBL" id="SKA87650.1"/>
    </source>
</evidence>
<dbReference type="GO" id="GO:0005524">
    <property type="term" value="F:ATP binding"/>
    <property type="evidence" value="ECO:0007669"/>
    <property type="project" value="UniProtKB-KW"/>
</dbReference>
<dbReference type="STRING" id="1121449.SAMN02745704_02066"/>
<feature type="domain" description="GHMP kinase C-terminal" evidence="7">
    <location>
        <begin position="248"/>
        <end position="322"/>
    </location>
</feature>
<keyword evidence="2" id="KW-0547">Nucleotide-binding</keyword>
<dbReference type="RefSeq" id="WP_078717617.1">
    <property type="nucleotide sequence ID" value="NZ_FUYC01000010.1"/>
</dbReference>
<evidence type="ECO:0000259" key="7">
    <source>
        <dbReference type="Pfam" id="PF08544"/>
    </source>
</evidence>
<dbReference type="GO" id="GO:0050201">
    <property type="term" value="F:fucokinase activity"/>
    <property type="evidence" value="ECO:0007669"/>
    <property type="project" value="TreeGrafter"/>
</dbReference>
<dbReference type="InterPro" id="IPR052203">
    <property type="entry name" value="GHMP_Kinase-Related"/>
</dbReference>
<dbReference type="Pfam" id="PF08544">
    <property type="entry name" value="GHMP_kinases_C"/>
    <property type="match status" value="1"/>
</dbReference>
<dbReference type="PANTHER" id="PTHR32463">
    <property type="entry name" value="L-FUCOSE KINASE"/>
    <property type="match status" value="1"/>
</dbReference>
<dbReference type="AlphaFoldDB" id="A0A1T4XDL6"/>
<dbReference type="OrthoDB" id="9812992at2"/>
<evidence type="ECO:0000256" key="4">
    <source>
        <dbReference type="ARBA" id="ARBA00022840"/>
    </source>
</evidence>
<dbReference type="PIRSF" id="PIRSF036406">
    <property type="entry name" value="Hept_kin"/>
    <property type="match status" value="1"/>
</dbReference>
<dbReference type="GO" id="GO:0042352">
    <property type="term" value="P:GDP-L-fucose salvage"/>
    <property type="evidence" value="ECO:0007669"/>
    <property type="project" value="TreeGrafter"/>
</dbReference>
<dbReference type="InterPro" id="IPR036554">
    <property type="entry name" value="GHMP_kinase_C_sf"/>
</dbReference>
<feature type="domain" description="GHMP kinase N-terminal" evidence="6">
    <location>
        <begin position="84"/>
        <end position="169"/>
    </location>
</feature>
<dbReference type="PANTHER" id="PTHR32463:SF0">
    <property type="entry name" value="L-FUCOSE KINASE"/>
    <property type="match status" value="1"/>
</dbReference>
<accession>A0A1T4XDL6</accession>
<dbReference type="InterPro" id="IPR020568">
    <property type="entry name" value="Ribosomal_Su5_D2-typ_SF"/>
</dbReference>
<dbReference type="InterPro" id="IPR006204">
    <property type="entry name" value="GHMP_kinase_N_dom"/>
</dbReference>
<dbReference type="InterPro" id="IPR013750">
    <property type="entry name" value="GHMP_kinase_C_dom"/>
</dbReference>
<proteinExistence type="inferred from homology"/>
<reference evidence="8 9" key="1">
    <citation type="submission" date="2017-02" db="EMBL/GenBank/DDBJ databases">
        <authorList>
            <person name="Peterson S.W."/>
        </authorList>
    </citation>
    <scope>NUCLEOTIDE SEQUENCE [LARGE SCALE GENOMIC DNA]</scope>
    <source>
        <strain evidence="8 9">DSM 16080</strain>
    </source>
</reference>
<dbReference type="InterPro" id="IPR014606">
    <property type="entry name" value="Heptose_7-P_kinase"/>
</dbReference>
<dbReference type="Proteomes" id="UP000190027">
    <property type="component" value="Unassembled WGS sequence"/>
</dbReference>
<sequence>MPTYIRAKAPLRLGLGGGGTDIVDYSSRFGGAIINTTISRFAHATVEPLDDGTVEFQSMDRGRRFRYAAAERVEPGEGQRLLAGVYNRMVRDFAKRPLSFRLTTAVDAPPGSGLGSSSTLVVAIVGAFCEWLQLPLGPYEIAELAYDIERVDLGLAGGKQDQFAATFGGFNFMEFHREGSTLVNPLRVRQEIVSELEHNLLLLYTSVSRDSATIIEDQKRFVQENDPARLEALHGVKRVATEIKKHVLTGDLNGFGRVLRQGWESKKQSSDIISNPRLDRIFDDAFAAGALGGKISGAGGGGFMMLYCPGVSRYAVLDALASHDVRLAEYRFVDHGLLTWRRDEP</sequence>
<dbReference type="InterPro" id="IPR001174">
    <property type="entry name" value="HddA/FKP"/>
</dbReference>
<keyword evidence="3 8" id="KW-0418">Kinase</keyword>
<organism evidence="8 9">
    <name type="scientific">Paucidesulfovibrio gracilis DSM 16080</name>
    <dbReference type="NCBI Taxonomy" id="1121449"/>
    <lineage>
        <taxon>Bacteria</taxon>
        <taxon>Pseudomonadati</taxon>
        <taxon>Thermodesulfobacteriota</taxon>
        <taxon>Desulfovibrionia</taxon>
        <taxon>Desulfovibrionales</taxon>
        <taxon>Desulfovibrionaceae</taxon>
        <taxon>Paucidesulfovibrio</taxon>
    </lineage>
</organism>